<feature type="transmembrane region" description="Helical" evidence="1">
    <location>
        <begin position="12"/>
        <end position="34"/>
    </location>
</feature>
<reference evidence="2 3" key="1">
    <citation type="submission" date="2018-07" db="EMBL/GenBank/DDBJ databases">
        <title>Complete genome sequence of Spiroplasma alleghenense PLHS-1 (ATCC 51752).</title>
        <authorList>
            <person name="Chou L."/>
            <person name="Lee T.-Y."/>
            <person name="Tsai Y.-M."/>
            <person name="Kuo C.-H."/>
        </authorList>
    </citation>
    <scope>NUCLEOTIDE SEQUENCE [LARGE SCALE GENOMIC DNA]</scope>
    <source>
        <strain evidence="2 3">PLHS-1</strain>
    </source>
</reference>
<protein>
    <recommendedName>
        <fullName evidence="4">Transmembrane protein</fullName>
    </recommendedName>
</protein>
<evidence type="ECO:0008006" key="4">
    <source>
        <dbReference type="Google" id="ProtNLM"/>
    </source>
</evidence>
<feature type="transmembrane region" description="Helical" evidence="1">
    <location>
        <begin position="118"/>
        <end position="142"/>
    </location>
</feature>
<keyword evidence="1" id="KW-0812">Transmembrane</keyword>
<sequence>MKTKFEYFKKFFLYAFIASSLLSLVLSVVLYFSLWNKKILIYDIPYFEKDFFNGLINEAGNPVKRPYINPAIMIMSFWKLGNARDNEMIYITFLPFWIICTIILTMIGWIQKSGFNKLVVGGIGFFTFLFTLNIIIQLIFFLNPKIFEITIAKHIDFFFERNYLVKNVGVEKLNWQIEQTAKGLETETSTLRRPKMVS</sequence>
<dbReference type="AlphaFoldDB" id="A0A345Z4P8"/>
<gene>
    <name evidence="2" type="ORF">SALLE_v1c09070</name>
</gene>
<keyword evidence="1" id="KW-1133">Transmembrane helix</keyword>
<feature type="transmembrane region" description="Helical" evidence="1">
    <location>
        <begin position="88"/>
        <end position="111"/>
    </location>
</feature>
<dbReference type="RefSeq" id="WP_115558471.1">
    <property type="nucleotide sequence ID" value="NZ_CP031376.1"/>
</dbReference>
<keyword evidence="1" id="KW-0472">Membrane</keyword>
<dbReference type="KEGG" id="salx:SALLE_v1c09070"/>
<evidence type="ECO:0000256" key="1">
    <source>
        <dbReference type="SAM" id="Phobius"/>
    </source>
</evidence>
<dbReference type="Proteomes" id="UP000254792">
    <property type="component" value="Chromosome"/>
</dbReference>
<name>A0A345Z4P8_9MOLU</name>
<evidence type="ECO:0000313" key="2">
    <source>
        <dbReference type="EMBL" id="AXK51577.1"/>
    </source>
</evidence>
<accession>A0A345Z4P8</accession>
<dbReference type="EMBL" id="CP031376">
    <property type="protein sequence ID" value="AXK51577.1"/>
    <property type="molecule type" value="Genomic_DNA"/>
</dbReference>
<keyword evidence="3" id="KW-1185">Reference proteome</keyword>
<proteinExistence type="predicted"/>
<evidence type="ECO:0000313" key="3">
    <source>
        <dbReference type="Proteomes" id="UP000254792"/>
    </source>
</evidence>
<organism evidence="2 3">
    <name type="scientific">Spiroplasma alleghenense</name>
    <dbReference type="NCBI Taxonomy" id="216931"/>
    <lineage>
        <taxon>Bacteria</taxon>
        <taxon>Bacillati</taxon>
        <taxon>Mycoplasmatota</taxon>
        <taxon>Mollicutes</taxon>
        <taxon>Entomoplasmatales</taxon>
        <taxon>Spiroplasmataceae</taxon>
        <taxon>Spiroplasma</taxon>
    </lineage>
</organism>